<dbReference type="PANTHER" id="PTHR30055:SF234">
    <property type="entry name" value="HTH-TYPE TRANSCRIPTIONAL REGULATOR BETI"/>
    <property type="match status" value="1"/>
</dbReference>
<organism evidence="6 7">
    <name type="scientific">Nonomuraea ferruginea</name>
    <dbReference type="NCBI Taxonomy" id="46174"/>
    <lineage>
        <taxon>Bacteria</taxon>
        <taxon>Bacillati</taxon>
        <taxon>Actinomycetota</taxon>
        <taxon>Actinomycetes</taxon>
        <taxon>Streptosporangiales</taxon>
        <taxon>Streptosporangiaceae</taxon>
        <taxon>Nonomuraea</taxon>
    </lineage>
</organism>
<keyword evidence="1" id="KW-0805">Transcription regulation</keyword>
<evidence type="ECO:0000256" key="1">
    <source>
        <dbReference type="ARBA" id="ARBA00023015"/>
    </source>
</evidence>
<evidence type="ECO:0000256" key="2">
    <source>
        <dbReference type="ARBA" id="ARBA00023125"/>
    </source>
</evidence>
<protein>
    <submittedName>
        <fullName evidence="6">TetR/AcrR family transcriptional regulator</fullName>
    </submittedName>
</protein>
<dbReference type="Proteomes" id="UP001212498">
    <property type="component" value="Unassembled WGS sequence"/>
</dbReference>
<dbReference type="InterPro" id="IPR009057">
    <property type="entry name" value="Homeodomain-like_sf"/>
</dbReference>
<evidence type="ECO:0000313" key="7">
    <source>
        <dbReference type="Proteomes" id="UP001212498"/>
    </source>
</evidence>
<dbReference type="Gene3D" id="1.10.357.10">
    <property type="entry name" value="Tetracycline Repressor, domain 2"/>
    <property type="match status" value="1"/>
</dbReference>
<name>A0ABT4STD5_9ACTN</name>
<dbReference type="Pfam" id="PF13305">
    <property type="entry name" value="TetR_C_33"/>
    <property type="match status" value="1"/>
</dbReference>
<evidence type="ECO:0000256" key="4">
    <source>
        <dbReference type="PROSITE-ProRule" id="PRU00335"/>
    </source>
</evidence>
<accession>A0ABT4STD5</accession>
<proteinExistence type="predicted"/>
<gene>
    <name evidence="6" type="ORF">OUY24_06680</name>
</gene>
<feature type="domain" description="HTH tetR-type" evidence="5">
    <location>
        <begin position="14"/>
        <end position="75"/>
    </location>
</feature>
<keyword evidence="3" id="KW-0804">Transcription</keyword>
<evidence type="ECO:0000256" key="3">
    <source>
        <dbReference type="ARBA" id="ARBA00023163"/>
    </source>
</evidence>
<keyword evidence="2 4" id="KW-0238">DNA-binding</keyword>
<dbReference type="PROSITE" id="PS50977">
    <property type="entry name" value="HTH_TETR_2"/>
    <property type="match status" value="1"/>
</dbReference>
<dbReference type="SUPFAM" id="SSF46689">
    <property type="entry name" value="Homeodomain-like"/>
    <property type="match status" value="1"/>
</dbReference>
<dbReference type="SUPFAM" id="SSF48498">
    <property type="entry name" value="Tetracyclin repressor-like, C-terminal domain"/>
    <property type="match status" value="1"/>
</dbReference>
<dbReference type="Pfam" id="PF00440">
    <property type="entry name" value="TetR_N"/>
    <property type="match status" value="1"/>
</dbReference>
<dbReference type="PANTHER" id="PTHR30055">
    <property type="entry name" value="HTH-TYPE TRANSCRIPTIONAL REGULATOR RUTR"/>
    <property type="match status" value="1"/>
</dbReference>
<reference evidence="6 7" key="1">
    <citation type="submission" date="2022-11" db="EMBL/GenBank/DDBJ databases">
        <title>Nonomuraea corallina sp. nov., a new species of the genus Nonomuraea isolated from sea side sediment in Thai sea.</title>
        <authorList>
            <person name="Ngamcharungchit C."/>
            <person name="Matsumoto A."/>
            <person name="Suriyachadkun C."/>
            <person name="Panbangred W."/>
            <person name="Inahashi Y."/>
            <person name="Intra B."/>
        </authorList>
    </citation>
    <scope>NUCLEOTIDE SEQUENCE [LARGE SCALE GENOMIC DNA]</scope>
    <source>
        <strain evidence="6 7">DSM 43553</strain>
    </source>
</reference>
<sequence>MTEKRVRARRGDGALLREELLRAAEELLDETGTEEALTVRAVATRAGVSTPSVYLHFADKEELLEAVCLRVWDELGRLVAECRDPDPFLRLGRCGRAYIRFALDHPVQYRVLMMTPSAGEGVPPAAQACFGYMVDAVRACVEAGVMRGEPERLALALWSAAHGCAALLIAQPSFPWPDRDAMIDLIVRISGFGAALGPRMAGALPPSRELAAALDAFEARLGDQLPERP</sequence>
<dbReference type="InterPro" id="IPR050109">
    <property type="entry name" value="HTH-type_TetR-like_transc_reg"/>
</dbReference>
<feature type="DNA-binding region" description="H-T-H motif" evidence="4">
    <location>
        <begin position="38"/>
        <end position="57"/>
    </location>
</feature>
<dbReference type="InterPro" id="IPR036271">
    <property type="entry name" value="Tet_transcr_reg_TetR-rel_C_sf"/>
</dbReference>
<keyword evidence="7" id="KW-1185">Reference proteome</keyword>
<dbReference type="InterPro" id="IPR025996">
    <property type="entry name" value="MT1864/Rv1816-like_C"/>
</dbReference>
<evidence type="ECO:0000313" key="6">
    <source>
        <dbReference type="EMBL" id="MDA0640300.1"/>
    </source>
</evidence>
<dbReference type="RefSeq" id="WP_271275574.1">
    <property type="nucleotide sequence ID" value="NZ_BAABFD010000027.1"/>
</dbReference>
<dbReference type="InterPro" id="IPR001647">
    <property type="entry name" value="HTH_TetR"/>
</dbReference>
<dbReference type="EMBL" id="JAPNUD010000011">
    <property type="protein sequence ID" value="MDA0640300.1"/>
    <property type="molecule type" value="Genomic_DNA"/>
</dbReference>
<evidence type="ECO:0000259" key="5">
    <source>
        <dbReference type="PROSITE" id="PS50977"/>
    </source>
</evidence>
<comment type="caution">
    <text evidence="6">The sequence shown here is derived from an EMBL/GenBank/DDBJ whole genome shotgun (WGS) entry which is preliminary data.</text>
</comment>